<evidence type="ECO:0000313" key="4">
    <source>
        <dbReference type="Proteomes" id="UP000182476"/>
    </source>
</evidence>
<proteinExistence type="predicted"/>
<name>A0ABY0W154_9PSED</name>
<feature type="domain" description="Antitoxin Xre/MbcA/ParS-like toxin-binding" evidence="1">
    <location>
        <begin position="99"/>
        <end position="146"/>
    </location>
</feature>
<dbReference type="EMBL" id="LT629796">
    <property type="protein sequence ID" value="SDU68028.1"/>
    <property type="molecule type" value="Genomic_DNA"/>
</dbReference>
<sequence length="149" mass="16935">MVTDIFRDDAYRAYRLRLEVILHIQIRASDQDIHDLIEAGFPAGIVDKLCDHGVLSIEARDLIIPQKNLDERLMRGHRLTVDESDRLFRVAHITAMAGVLFGNNQKAENWLNKSQLRFLGKSPIAMLSTIQGTRRVEEVLIQAAEGLVF</sequence>
<keyword evidence="4" id="KW-1185">Reference proteome</keyword>
<evidence type="ECO:0000259" key="1">
    <source>
        <dbReference type="Pfam" id="PF09722"/>
    </source>
</evidence>
<organism evidence="3 4">
    <name type="scientific">Pseudomonas mandelii</name>
    <dbReference type="NCBI Taxonomy" id="75612"/>
    <lineage>
        <taxon>Bacteria</taxon>
        <taxon>Pseudomonadati</taxon>
        <taxon>Pseudomonadota</taxon>
        <taxon>Gammaproteobacteria</taxon>
        <taxon>Pseudomonadales</taxon>
        <taxon>Pseudomonadaceae</taxon>
        <taxon>Pseudomonas</taxon>
    </lineage>
</organism>
<dbReference type="Pfam" id="PF09722">
    <property type="entry name" value="Xre_MbcA_ParS_C"/>
    <property type="match status" value="1"/>
</dbReference>
<evidence type="ECO:0000259" key="2">
    <source>
        <dbReference type="Pfam" id="PF20432"/>
    </source>
</evidence>
<dbReference type="RefSeq" id="WP_083376888.1">
    <property type="nucleotide sequence ID" value="NZ_LT629796.1"/>
</dbReference>
<dbReference type="GeneID" id="46432842"/>
<dbReference type="InterPro" id="IPR011979">
    <property type="entry name" value="Antitox_Xre"/>
</dbReference>
<accession>A0ABY0W154</accession>
<dbReference type="Pfam" id="PF20432">
    <property type="entry name" value="Xre-like-HTH"/>
    <property type="match status" value="1"/>
</dbReference>
<dbReference type="InterPro" id="IPR046847">
    <property type="entry name" value="Xre-like_HTH"/>
</dbReference>
<protein>
    <submittedName>
        <fullName evidence="3">Toxin-antitoxin system antitoxin component, TIGR02293 family</fullName>
    </submittedName>
</protein>
<dbReference type="Proteomes" id="UP000182476">
    <property type="component" value="Chromosome I"/>
</dbReference>
<feature type="domain" description="Antitoxin Xre-like helix-turn-helix" evidence="2">
    <location>
        <begin position="32"/>
        <end position="91"/>
    </location>
</feature>
<dbReference type="NCBIfam" id="TIGR02293">
    <property type="entry name" value="TAS_TIGR02293"/>
    <property type="match status" value="1"/>
</dbReference>
<gene>
    <name evidence="3" type="ORF">SAMN04489801_5914</name>
</gene>
<reference evidence="3 4" key="1">
    <citation type="submission" date="2016-10" db="EMBL/GenBank/DDBJ databases">
        <authorList>
            <person name="Varghese N."/>
            <person name="Submissions S."/>
        </authorList>
    </citation>
    <scope>NUCLEOTIDE SEQUENCE [LARGE SCALE GENOMIC DNA]</scope>
    <source>
        <strain evidence="3 4">LMG 21607</strain>
    </source>
</reference>
<evidence type="ECO:0000313" key="3">
    <source>
        <dbReference type="EMBL" id="SDU68028.1"/>
    </source>
</evidence>
<dbReference type="InterPro" id="IPR024467">
    <property type="entry name" value="Xre/MbcA/ParS-like_toxin-bd"/>
</dbReference>